<sequence>MHTKRHFHGLEWDVCCKFLITITITELIHAERSIRPDENQIQQEVIRHLGIRNVIDFIYGNATEEDPYDSEEQIFEDSGLIVQPPKATNGHGLPVRSTAHVIGTKATFSEDQSTQLVVILLIFISALSLLTAVIIALISLRYHWRASVRKKREFNLRSPFQSTEKGKEAPHIWDSLSFDQPISPTSNKHADLTSWKVLIDDSYLKCLNDAIDQRASMIRTNSDRSHSSSTLNSTQLTQSTITTTTTTTTNGSSSSTSTTSVDSNSGNQSECDAGEKLAETIINSGNCDEGQLAAESEVTQNR</sequence>
<feature type="region of interest" description="Disordered" evidence="1">
    <location>
        <begin position="219"/>
        <end position="302"/>
    </location>
</feature>
<reference evidence="3 4" key="1">
    <citation type="submission" date="2024-08" db="EMBL/GenBank/DDBJ databases">
        <title>Gnathostoma spinigerum genome.</title>
        <authorList>
            <person name="Gonzalez-Bertolin B."/>
            <person name="Monzon S."/>
            <person name="Zaballos A."/>
            <person name="Jimenez P."/>
            <person name="Dekumyoy P."/>
            <person name="Varona S."/>
            <person name="Cuesta I."/>
            <person name="Sumanam S."/>
            <person name="Adisakwattana P."/>
            <person name="Gasser R.B."/>
            <person name="Hernandez-Gonzalez A."/>
            <person name="Young N.D."/>
            <person name="Perteguer M.J."/>
        </authorList>
    </citation>
    <scope>NUCLEOTIDE SEQUENCE [LARGE SCALE GENOMIC DNA]</scope>
    <source>
        <strain evidence="3">AL3</strain>
        <tissue evidence="3">Liver</tissue>
    </source>
</reference>
<keyword evidence="4" id="KW-1185">Reference proteome</keyword>
<gene>
    <name evidence="3" type="ORF">AB6A40_006595</name>
</gene>
<dbReference type="EMBL" id="JBGFUD010004768">
    <property type="protein sequence ID" value="MFH4979886.1"/>
    <property type="molecule type" value="Genomic_DNA"/>
</dbReference>
<protein>
    <submittedName>
        <fullName evidence="3">Uncharacterized protein</fullName>
    </submittedName>
</protein>
<evidence type="ECO:0000256" key="2">
    <source>
        <dbReference type="SAM" id="Phobius"/>
    </source>
</evidence>
<comment type="caution">
    <text evidence="3">The sequence shown here is derived from an EMBL/GenBank/DDBJ whole genome shotgun (WGS) entry which is preliminary data.</text>
</comment>
<keyword evidence="2" id="KW-0812">Transmembrane</keyword>
<keyword evidence="2" id="KW-1133">Transmembrane helix</keyword>
<dbReference type="Proteomes" id="UP001608902">
    <property type="component" value="Unassembled WGS sequence"/>
</dbReference>
<proteinExistence type="predicted"/>
<accession>A0ABD6ER21</accession>
<name>A0ABD6ER21_9BILA</name>
<organism evidence="3 4">
    <name type="scientific">Gnathostoma spinigerum</name>
    <dbReference type="NCBI Taxonomy" id="75299"/>
    <lineage>
        <taxon>Eukaryota</taxon>
        <taxon>Metazoa</taxon>
        <taxon>Ecdysozoa</taxon>
        <taxon>Nematoda</taxon>
        <taxon>Chromadorea</taxon>
        <taxon>Rhabditida</taxon>
        <taxon>Spirurina</taxon>
        <taxon>Gnathostomatomorpha</taxon>
        <taxon>Gnathostomatoidea</taxon>
        <taxon>Gnathostomatidae</taxon>
        <taxon>Gnathostoma</taxon>
    </lineage>
</organism>
<dbReference type="AlphaFoldDB" id="A0ABD6ER21"/>
<keyword evidence="2" id="KW-0472">Membrane</keyword>
<feature type="compositionally biased region" description="Low complexity" evidence="1">
    <location>
        <begin position="227"/>
        <end position="267"/>
    </location>
</feature>
<evidence type="ECO:0000313" key="4">
    <source>
        <dbReference type="Proteomes" id="UP001608902"/>
    </source>
</evidence>
<evidence type="ECO:0000256" key="1">
    <source>
        <dbReference type="SAM" id="MobiDB-lite"/>
    </source>
</evidence>
<feature type="transmembrane region" description="Helical" evidence="2">
    <location>
        <begin position="116"/>
        <end position="142"/>
    </location>
</feature>
<evidence type="ECO:0000313" key="3">
    <source>
        <dbReference type="EMBL" id="MFH4979886.1"/>
    </source>
</evidence>